<comment type="caution">
    <text evidence="10">The sequence shown here is derived from an EMBL/GenBank/DDBJ whole genome shotgun (WGS) entry which is preliminary data.</text>
</comment>
<keyword evidence="3" id="KW-0540">Nuclease</keyword>
<organism evidence="10 11">
    <name type="scientific">Gossypium australe</name>
    <dbReference type="NCBI Taxonomy" id="47621"/>
    <lineage>
        <taxon>Eukaryota</taxon>
        <taxon>Viridiplantae</taxon>
        <taxon>Streptophyta</taxon>
        <taxon>Embryophyta</taxon>
        <taxon>Tracheophyta</taxon>
        <taxon>Spermatophyta</taxon>
        <taxon>Magnoliopsida</taxon>
        <taxon>eudicotyledons</taxon>
        <taxon>Gunneridae</taxon>
        <taxon>Pentapetalae</taxon>
        <taxon>rosids</taxon>
        <taxon>malvids</taxon>
        <taxon>Malvales</taxon>
        <taxon>Malvaceae</taxon>
        <taxon>Malvoideae</taxon>
        <taxon>Gossypium</taxon>
    </lineage>
</organism>
<feature type="domain" description="Tf2-1-like SH3-like" evidence="9">
    <location>
        <begin position="364"/>
        <end position="415"/>
    </location>
</feature>
<dbReference type="Gene3D" id="3.10.10.10">
    <property type="entry name" value="HIV Type 1 Reverse Transcriptase, subunit A, domain 1"/>
    <property type="match status" value="1"/>
</dbReference>
<dbReference type="PANTHER" id="PTHR35046">
    <property type="entry name" value="ZINC KNUCKLE (CCHC-TYPE) FAMILY PROTEIN"/>
    <property type="match status" value="1"/>
</dbReference>
<feature type="domain" description="Reverse transcriptase" evidence="7">
    <location>
        <begin position="2"/>
        <end position="150"/>
    </location>
</feature>
<sequence length="434" mass="50760">MCVDCWAINKITIKYRHPIPRLDDMLDELSGSQLFSKINLKSGYHQIHMREGDEWKTAFKTKYDLYEWLVMPFSFTNTLSTFMRLMNHVLRAFNGKFCMVYFDYILIYNKSLEDHIQHLGAMLEVLCNEVYVNFKKCSFCTNKVVFLGFVVSANGLEIDQEKTQAILDWPRPMTIYQVQSFHGLASVYRSEKLNGATLNYPTYDKEMYALIRALETWQHYLLPKEFVIHTDHEALKHLKGQTKLNKRHAKWVEIWESFPYVIKYKKGEENIVADALSRRYALINQLDSKLFSFEFLKDLYKTDVDFGEIYKSCVRGAPEKYYQHDGYLFYEVVYGFNPLTPLDLVPLPSNQSVHVDGKRKADFERFPEQRRSELLPRGDGPFQVLEWINDNVYKLDLPGEYGVSASFNVADLSPFDVGDDLGTNRHEEGGMMRA</sequence>
<evidence type="ECO:0000256" key="4">
    <source>
        <dbReference type="ARBA" id="ARBA00022759"/>
    </source>
</evidence>
<accession>A0A5B6VWG4</accession>
<dbReference type="GO" id="GO:0004519">
    <property type="term" value="F:endonuclease activity"/>
    <property type="evidence" value="ECO:0007669"/>
    <property type="project" value="UniProtKB-KW"/>
</dbReference>
<dbReference type="OrthoDB" id="407598at2759"/>
<dbReference type="CDD" id="cd01647">
    <property type="entry name" value="RT_LTR"/>
    <property type="match status" value="1"/>
</dbReference>
<keyword evidence="1" id="KW-0808">Transferase</keyword>
<evidence type="ECO:0000259" key="7">
    <source>
        <dbReference type="Pfam" id="PF00078"/>
    </source>
</evidence>
<dbReference type="Pfam" id="PF00078">
    <property type="entry name" value="RVT_1"/>
    <property type="match status" value="1"/>
</dbReference>
<dbReference type="SUPFAM" id="SSF56672">
    <property type="entry name" value="DNA/RNA polymerases"/>
    <property type="match status" value="1"/>
</dbReference>
<dbReference type="Gene3D" id="3.30.70.270">
    <property type="match status" value="2"/>
</dbReference>
<evidence type="ECO:0000256" key="3">
    <source>
        <dbReference type="ARBA" id="ARBA00022722"/>
    </source>
</evidence>
<proteinExistence type="predicted"/>
<reference evidence="11" key="1">
    <citation type="journal article" date="2019" name="Plant Biotechnol. J.">
        <title>Genome sequencing of the Australian wild diploid species Gossypium australe highlights disease resistance and delayed gland morphogenesis.</title>
        <authorList>
            <person name="Cai Y."/>
            <person name="Cai X."/>
            <person name="Wang Q."/>
            <person name="Wang P."/>
            <person name="Zhang Y."/>
            <person name="Cai C."/>
            <person name="Xu Y."/>
            <person name="Wang K."/>
            <person name="Zhou Z."/>
            <person name="Wang C."/>
            <person name="Geng S."/>
            <person name="Li B."/>
            <person name="Dong Q."/>
            <person name="Hou Y."/>
            <person name="Wang H."/>
            <person name="Ai P."/>
            <person name="Liu Z."/>
            <person name="Yi F."/>
            <person name="Sun M."/>
            <person name="An G."/>
            <person name="Cheng J."/>
            <person name="Zhang Y."/>
            <person name="Shi Q."/>
            <person name="Xie Y."/>
            <person name="Shi X."/>
            <person name="Chang Y."/>
            <person name="Huang F."/>
            <person name="Chen Y."/>
            <person name="Hong S."/>
            <person name="Mi L."/>
            <person name="Sun Q."/>
            <person name="Zhang L."/>
            <person name="Zhou B."/>
            <person name="Peng R."/>
            <person name="Zhang X."/>
            <person name="Liu F."/>
        </authorList>
    </citation>
    <scope>NUCLEOTIDE SEQUENCE [LARGE SCALE GENOMIC DNA]</scope>
    <source>
        <strain evidence="11">cv. PA1801</strain>
    </source>
</reference>
<keyword evidence="2" id="KW-0548">Nucleotidyltransferase</keyword>
<dbReference type="InterPro" id="IPR000477">
    <property type="entry name" value="RT_dom"/>
</dbReference>
<evidence type="ECO:0000313" key="10">
    <source>
        <dbReference type="EMBL" id="KAA3473476.1"/>
    </source>
</evidence>
<evidence type="ECO:0000259" key="9">
    <source>
        <dbReference type="Pfam" id="PF24626"/>
    </source>
</evidence>
<feature type="domain" description="Reverse transcriptase RNase H-like" evidence="8">
    <location>
        <begin position="188"/>
        <end position="256"/>
    </location>
</feature>
<dbReference type="InterPro" id="IPR041373">
    <property type="entry name" value="RT_RNaseH"/>
</dbReference>
<dbReference type="EMBL" id="SMMG02000005">
    <property type="protein sequence ID" value="KAA3473476.1"/>
    <property type="molecule type" value="Genomic_DNA"/>
</dbReference>
<keyword evidence="11" id="KW-1185">Reference proteome</keyword>
<dbReference type="Proteomes" id="UP000325315">
    <property type="component" value="Unassembled WGS sequence"/>
</dbReference>
<evidence type="ECO:0000256" key="6">
    <source>
        <dbReference type="ARBA" id="ARBA00022918"/>
    </source>
</evidence>
<keyword evidence="4" id="KW-0255">Endonuclease</keyword>
<dbReference type="Pfam" id="PF24626">
    <property type="entry name" value="SH3_Tf2-1"/>
    <property type="match status" value="1"/>
</dbReference>
<dbReference type="PANTHER" id="PTHR35046:SF9">
    <property type="entry name" value="RNA-DIRECTED DNA POLYMERASE"/>
    <property type="match status" value="1"/>
</dbReference>
<keyword evidence="6 10" id="KW-0695">RNA-directed DNA polymerase</keyword>
<evidence type="ECO:0000313" key="11">
    <source>
        <dbReference type="Proteomes" id="UP000325315"/>
    </source>
</evidence>
<name>A0A5B6VWG4_9ROSI</name>
<dbReference type="Pfam" id="PF17917">
    <property type="entry name" value="RT_RNaseH"/>
    <property type="match status" value="1"/>
</dbReference>
<dbReference type="GO" id="GO:0016787">
    <property type="term" value="F:hydrolase activity"/>
    <property type="evidence" value="ECO:0007669"/>
    <property type="project" value="UniProtKB-KW"/>
</dbReference>
<dbReference type="InterPro" id="IPR043128">
    <property type="entry name" value="Rev_trsase/Diguanyl_cyclase"/>
</dbReference>
<evidence type="ECO:0000259" key="8">
    <source>
        <dbReference type="Pfam" id="PF17917"/>
    </source>
</evidence>
<dbReference type="InterPro" id="IPR056924">
    <property type="entry name" value="SH3_Tf2-1"/>
</dbReference>
<protein>
    <submittedName>
        <fullName evidence="10">Reverse transcriptase</fullName>
    </submittedName>
</protein>
<keyword evidence="5" id="KW-0378">Hydrolase</keyword>
<gene>
    <name evidence="10" type="ORF">EPI10_023848</name>
</gene>
<evidence type="ECO:0000256" key="1">
    <source>
        <dbReference type="ARBA" id="ARBA00022679"/>
    </source>
</evidence>
<dbReference type="AlphaFoldDB" id="A0A5B6VWG4"/>
<evidence type="ECO:0000256" key="2">
    <source>
        <dbReference type="ARBA" id="ARBA00022695"/>
    </source>
</evidence>
<dbReference type="CDD" id="cd09274">
    <property type="entry name" value="RNase_HI_RT_Ty3"/>
    <property type="match status" value="1"/>
</dbReference>
<dbReference type="InterPro" id="IPR043502">
    <property type="entry name" value="DNA/RNA_pol_sf"/>
</dbReference>
<dbReference type="GO" id="GO:0003964">
    <property type="term" value="F:RNA-directed DNA polymerase activity"/>
    <property type="evidence" value="ECO:0007669"/>
    <property type="project" value="UniProtKB-KW"/>
</dbReference>
<evidence type="ECO:0000256" key="5">
    <source>
        <dbReference type="ARBA" id="ARBA00022801"/>
    </source>
</evidence>